<sequence length="86" mass="9523">MTLWINSICQAHFEHWLPHLLRLVSSGMGKGAGTKPQGIVSTVRKAGAQGEFLRALKAYWSVRKYFITASSAIRLPMAVPTSPELR</sequence>
<accession>A0A1H8L7Q6</accession>
<dbReference type="Proteomes" id="UP000183898">
    <property type="component" value="Unassembled WGS sequence"/>
</dbReference>
<dbReference type="AlphaFoldDB" id="A0A1H8L7Q6"/>
<evidence type="ECO:0000313" key="1">
    <source>
        <dbReference type="EMBL" id="SEO01202.1"/>
    </source>
</evidence>
<proteinExistence type="predicted"/>
<protein>
    <submittedName>
        <fullName evidence="1">Uncharacterized protein</fullName>
    </submittedName>
</protein>
<organism evidence="1 2">
    <name type="scientific">Nitrosospira multiformis</name>
    <dbReference type="NCBI Taxonomy" id="1231"/>
    <lineage>
        <taxon>Bacteria</taxon>
        <taxon>Pseudomonadati</taxon>
        <taxon>Pseudomonadota</taxon>
        <taxon>Betaproteobacteria</taxon>
        <taxon>Nitrosomonadales</taxon>
        <taxon>Nitrosomonadaceae</taxon>
        <taxon>Nitrosospira</taxon>
    </lineage>
</organism>
<reference evidence="1 2" key="1">
    <citation type="submission" date="2016-10" db="EMBL/GenBank/DDBJ databases">
        <authorList>
            <person name="de Groot N.N."/>
        </authorList>
    </citation>
    <scope>NUCLEOTIDE SEQUENCE [LARGE SCALE GENOMIC DNA]</scope>
    <source>
        <strain evidence="1 2">Nl18</strain>
    </source>
</reference>
<gene>
    <name evidence="1" type="ORF">SAMN05216404_11012</name>
</gene>
<dbReference type="EMBL" id="FOCT01000010">
    <property type="protein sequence ID" value="SEO01202.1"/>
    <property type="molecule type" value="Genomic_DNA"/>
</dbReference>
<evidence type="ECO:0000313" key="2">
    <source>
        <dbReference type="Proteomes" id="UP000183898"/>
    </source>
</evidence>
<name>A0A1H8L7Q6_9PROT</name>